<dbReference type="RefSeq" id="WP_386058522.1">
    <property type="nucleotide sequence ID" value="NZ_JBHLTQ010000001.1"/>
</dbReference>
<dbReference type="Pfam" id="PF14595">
    <property type="entry name" value="Thioredoxin_9"/>
    <property type="match status" value="1"/>
</dbReference>
<reference evidence="1 2" key="1">
    <citation type="submission" date="2024-09" db="EMBL/GenBank/DDBJ databases">
        <authorList>
            <person name="Sun Q."/>
            <person name="Mori K."/>
        </authorList>
    </citation>
    <scope>NUCLEOTIDE SEQUENCE [LARGE SCALE GENOMIC DNA]</scope>
    <source>
        <strain evidence="1 2">NCAIM B.02481</strain>
    </source>
</reference>
<dbReference type="InterPro" id="IPR036249">
    <property type="entry name" value="Thioredoxin-like_sf"/>
</dbReference>
<comment type="caution">
    <text evidence="1">The sequence shown here is derived from an EMBL/GenBank/DDBJ whole genome shotgun (WGS) entry which is preliminary data.</text>
</comment>
<protein>
    <submittedName>
        <fullName evidence="1">Thioredoxin family protein</fullName>
    </submittedName>
</protein>
<organism evidence="1 2">
    <name type="scientific">Winogradskyella pulchriflava</name>
    <dbReference type="NCBI Taxonomy" id="1110688"/>
    <lineage>
        <taxon>Bacteria</taxon>
        <taxon>Pseudomonadati</taxon>
        <taxon>Bacteroidota</taxon>
        <taxon>Flavobacteriia</taxon>
        <taxon>Flavobacteriales</taxon>
        <taxon>Flavobacteriaceae</taxon>
        <taxon>Winogradskyella</taxon>
    </lineage>
</organism>
<gene>
    <name evidence="1" type="ORF">ACFFGA_01305</name>
</gene>
<name>A0ABV6Q704_9FLAO</name>
<dbReference type="Gene3D" id="3.40.30.10">
    <property type="entry name" value="Glutaredoxin"/>
    <property type="match status" value="1"/>
</dbReference>
<evidence type="ECO:0000313" key="1">
    <source>
        <dbReference type="EMBL" id="MFC0603176.1"/>
    </source>
</evidence>
<dbReference type="SUPFAM" id="SSF52833">
    <property type="entry name" value="Thioredoxin-like"/>
    <property type="match status" value="1"/>
</dbReference>
<keyword evidence="2" id="KW-1185">Reference proteome</keyword>
<dbReference type="Proteomes" id="UP001589832">
    <property type="component" value="Unassembled WGS sequence"/>
</dbReference>
<proteinExistence type="predicted"/>
<dbReference type="EMBL" id="JBHLTQ010000001">
    <property type="protein sequence ID" value="MFC0603176.1"/>
    <property type="molecule type" value="Genomic_DNA"/>
</dbReference>
<evidence type="ECO:0000313" key="2">
    <source>
        <dbReference type="Proteomes" id="UP001589832"/>
    </source>
</evidence>
<accession>A0ABV6Q704</accession>
<sequence length="205" mass="23264">MEAIKEPIVNTIISESLNNSMTYDAYRTLVSKLVEEKSTTGNERTEALVNYTMLNDRRMKRWDKTVKLSDEAKSKIKSFDKKVTWLVISESWCGDAAHVMPVINKVAELNDNINYKIVLRDKNDALMNQFLTNGGRAIPKLIMIDDASNTILNTFGPRPSVATNMVNTFKATHGTLTPEFKEDLQRWYNKDKGQSTVDDLLGLLN</sequence>